<accession>T1GD53</accession>
<evidence type="ECO:0000256" key="4">
    <source>
        <dbReference type="ARBA" id="ARBA00023212"/>
    </source>
</evidence>
<sequence length="290" mass="32901">MPTRRQKLPIEFECDKLILDLVNVLPSQDKLYDLLSPKTLKTFDDYVSGLYNLNLSPRQSTRDVGTSTPTKFNGCEMEESKLELQCNGVEIKLLNGSSPNSSPDSCLLAKKKEDLIQHLNRKISSLNVEQKTIAEEILVNDSLGSTIATTVSQKLRSIDSTKFRTFVDDVGHITSLLLSLSARLARADNVLLNTGDDSCNEKRLLEMKRSRLLEQLEEAKRLKEDIDRRGAIVCKILEENLSSDEYRDFEFFLNMKAKLIVDSRNITDKVVLTEEQITALKETFIQKVKL</sequence>
<evidence type="ECO:0000313" key="7">
    <source>
        <dbReference type="EnsemblMetazoa" id="MESCA001234-PA"/>
    </source>
</evidence>
<protein>
    <recommendedName>
        <fullName evidence="6">ASD2 domain-containing protein</fullName>
    </recommendedName>
</protein>
<dbReference type="InterPro" id="IPR014799">
    <property type="entry name" value="ASD2_dom"/>
</dbReference>
<keyword evidence="5" id="KW-0175">Coiled coil</keyword>
<dbReference type="EMBL" id="CAQQ02393082">
    <property type="status" value="NOT_ANNOTATED_CDS"/>
    <property type="molecule type" value="Genomic_DNA"/>
</dbReference>
<reference evidence="8" key="1">
    <citation type="submission" date="2013-02" db="EMBL/GenBank/DDBJ databases">
        <authorList>
            <person name="Hughes D."/>
        </authorList>
    </citation>
    <scope>NUCLEOTIDE SEQUENCE</scope>
    <source>
        <strain>Durham</strain>
        <strain evidence="8">NC isolate 2 -- Noor lab</strain>
    </source>
</reference>
<dbReference type="AlphaFoldDB" id="T1GD53"/>
<comment type="subcellular location">
    <subcellularLocation>
        <location evidence="1">Cytoplasm</location>
        <location evidence="1">Cytoskeleton</location>
    </subcellularLocation>
</comment>
<dbReference type="GO" id="GO:0005912">
    <property type="term" value="C:adherens junction"/>
    <property type="evidence" value="ECO:0007669"/>
    <property type="project" value="TreeGrafter"/>
</dbReference>
<dbReference type="OMA" id="ECTINPH"/>
<dbReference type="EnsemblMetazoa" id="MESCA001234-RA">
    <property type="protein sequence ID" value="MESCA001234-PA"/>
    <property type="gene ID" value="MESCA001234"/>
</dbReference>
<dbReference type="HOGENOM" id="CLU_960719_0_0_1"/>
<dbReference type="PANTHER" id="PTHR15012">
    <property type="entry name" value="APICAL PROTEIN/SHROOM-RELATED"/>
    <property type="match status" value="1"/>
</dbReference>
<organism evidence="7 8">
    <name type="scientific">Megaselia scalaris</name>
    <name type="common">Humpbacked fly</name>
    <name type="synonym">Phora scalaris</name>
    <dbReference type="NCBI Taxonomy" id="36166"/>
    <lineage>
        <taxon>Eukaryota</taxon>
        <taxon>Metazoa</taxon>
        <taxon>Ecdysozoa</taxon>
        <taxon>Arthropoda</taxon>
        <taxon>Hexapoda</taxon>
        <taxon>Insecta</taxon>
        <taxon>Pterygota</taxon>
        <taxon>Neoptera</taxon>
        <taxon>Endopterygota</taxon>
        <taxon>Diptera</taxon>
        <taxon>Brachycera</taxon>
        <taxon>Muscomorpha</taxon>
        <taxon>Platypezoidea</taxon>
        <taxon>Phoridae</taxon>
        <taxon>Megaseliini</taxon>
        <taxon>Megaselia</taxon>
    </lineage>
</organism>
<dbReference type="InterPro" id="IPR027685">
    <property type="entry name" value="Shroom_fam"/>
</dbReference>
<evidence type="ECO:0000313" key="8">
    <source>
        <dbReference type="Proteomes" id="UP000015102"/>
    </source>
</evidence>
<dbReference type="GO" id="GO:0007015">
    <property type="term" value="P:actin filament organization"/>
    <property type="evidence" value="ECO:0007669"/>
    <property type="project" value="TreeGrafter"/>
</dbReference>
<feature type="domain" description="ASD2" evidence="6">
    <location>
        <begin position="1"/>
        <end position="285"/>
    </location>
</feature>
<dbReference type="GO" id="GO:0030864">
    <property type="term" value="C:cortical actin cytoskeleton"/>
    <property type="evidence" value="ECO:0007669"/>
    <property type="project" value="TreeGrafter"/>
</dbReference>
<keyword evidence="3" id="KW-0963">Cytoplasm</keyword>
<evidence type="ECO:0000256" key="5">
    <source>
        <dbReference type="SAM" id="Coils"/>
    </source>
</evidence>
<evidence type="ECO:0000256" key="2">
    <source>
        <dbReference type="ARBA" id="ARBA00006469"/>
    </source>
</evidence>
<name>T1GD53_MEGSC</name>
<dbReference type="Proteomes" id="UP000015102">
    <property type="component" value="Unassembled WGS sequence"/>
</dbReference>
<proteinExistence type="inferred from homology"/>
<dbReference type="Gene3D" id="6.10.250.3120">
    <property type="match status" value="1"/>
</dbReference>
<feature type="coiled-coil region" evidence="5">
    <location>
        <begin position="202"/>
        <end position="229"/>
    </location>
</feature>
<dbReference type="GO" id="GO:0043296">
    <property type="term" value="C:apical junction complex"/>
    <property type="evidence" value="ECO:0007669"/>
    <property type="project" value="TreeGrafter"/>
</dbReference>
<dbReference type="PANTHER" id="PTHR15012:SF32">
    <property type="entry name" value="PROTEIN SHROOM"/>
    <property type="match status" value="1"/>
</dbReference>
<keyword evidence="8" id="KW-1185">Reference proteome</keyword>
<evidence type="ECO:0000259" key="6">
    <source>
        <dbReference type="PROSITE" id="PS51307"/>
    </source>
</evidence>
<dbReference type="GO" id="GO:0051015">
    <property type="term" value="F:actin filament binding"/>
    <property type="evidence" value="ECO:0007669"/>
    <property type="project" value="InterPro"/>
</dbReference>
<dbReference type="Pfam" id="PF08687">
    <property type="entry name" value="ASD2"/>
    <property type="match status" value="1"/>
</dbReference>
<dbReference type="GO" id="GO:0016324">
    <property type="term" value="C:apical plasma membrane"/>
    <property type="evidence" value="ECO:0007669"/>
    <property type="project" value="TreeGrafter"/>
</dbReference>
<comment type="similarity">
    <text evidence="2">Belongs to the shroom family.</text>
</comment>
<reference evidence="7" key="2">
    <citation type="submission" date="2015-06" db="UniProtKB">
        <authorList>
            <consortium name="EnsemblMetazoa"/>
        </authorList>
    </citation>
    <scope>IDENTIFICATION</scope>
</reference>
<keyword evidence="4" id="KW-0206">Cytoskeleton</keyword>
<dbReference type="PROSITE" id="PS51307">
    <property type="entry name" value="ASD2"/>
    <property type="match status" value="1"/>
</dbReference>
<evidence type="ECO:0000256" key="1">
    <source>
        <dbReference type="ARBA" id="ARBA00004245"/>
    </source>
</evidence>
<dbReference type="STRING" id="36166.T1GD53"/>
<dbReference type="GO" id="GO:0000902">
    <property type="term" value="P:cell morphogenesis"/>
    <property type="evidence" value="ECO:0007669"/>
    <property type="project" value="TreeGrafter"/>
</dbReference>
<evidence type="ECO:0000256" key="3">
    <source>
        <dbReference type="ARBA" id="ARBA00022490"/>
    </source>
</evidence>